<proteinExistence type="predicted"/>
<dbReference type="SFLD" id="SFLDG00179">
    <property type="entry name" value="mandelate_racemase"/>
    <property type="match status" value="1"/>
</dbReference>
<dbReference type="InterPro" id="IPR013341">
    <property type="entry name" value="Mandelate_racemase_N_dom"/>
</dbReference>
<dbReference type="RefSeq" id="WP_132016303.1">
    <property type="nucleotide sequence ID" value="NZ_SLUN01000035.1"/>
</dbReference>
<dbReference type="SFLD" id="SFLDS00001">
    <property type="entry name" value="Enolase"/>
    <property type="match status" value="1"/>
</dbReference>
<dbReference type="PANTHER" id="PTHR13794">
    <property type="entry name" value="ENOLASE SUPERFAMILY, MANDELATE RACEMASE"/>
    <property type="match status" value="1"/>
</dbReference>
<evidence type="ECO:0000313" key="6">
    <source>
        <dbReference type="Proteomes" id="UP000295008"/>
    </source>
</evidence>
<keyword evidence="3" id="KW-0460">Magnesium</keyword>
<dbReference type="GO" id="GO:0016052">
    <property type="term" value="P:carbohydrate catabolic process"/>
    <property type="evidence" value="ECO:0007669"/>
    <property type="project" value="TreeGrafter"/>
</dbReference>
<sequence length="371" mass="42130">MKIVKVETWWVKRDQCLFDRKRQGKSNMPWDVIVIKITTDSGIEGLATALAARSGVVTEALLQENVAPILVGRDPYDREAIWQELWNIDRHLTFFPVYLTGPVDVALWDIAAKAAGLPLYRYLGAYRRQVPVYASGLFHATVDDYVREALYYQSQGIKAYKAHPPGPVQIDLRVHQALREGVGDDCLLFSDPVAEYSLDEAIKVGRQLEKLNYVWLEEPFRDFELYKYQELCRSLDIPVAATETTRGCHWGVAQSVAGHAADIVRADVSWKNGVTGTLKIAHLAEAFGLRCEIHTTTMNYMDMVNLHVTCAIRNCDYFEYFVPEDHFQFPMKGRLPIDGQGMITVPEGPGIGVELDWELIERQCVSYRVLE</sequence>
<dbReference type="InterPro" id="IPR029017">
    <property type="entry name" value="Enolase-like_N"/>
</dbReference>
<name>A0A4R1R5P3_HYDET</name>
<dbReference type="Proteomes" id="UP000295008">
    <property type="component" value="Unassembled WGS sequence"/>
</dbReference>
<dbReference type="InterPro" id="IPR013342">
    <property type="entry name" value="Mandelate_racemase_C"/>
</dbReference>
<comment type="cofactor">
    <cofactor evidence="1">
        <name>Mg(2+)</name>
        <dbReference type="ChEBI" id="CHEBI:18420"/>
    </cofactor>
</comment>
<dbReference type="SUPFAM" id="SSF54826">
    <property type="entry name" value="Enolase N-terminal domain-like"/>
    <property type="match status" value="1"/>
</dbReference>
<evidence type="ECO:0000256" key="3">
    <source>
        <dbReference type="ARBA" id="ARBA00022842"/>
    </source>
</evidence>
<dbReference type="Gene3D" id="3.20.20.120">
    <property type="entry name" value="Enolase-like C-terminal domain"/>
    <property type="match status" value="1"/>
</dbReference>
<accession>A0A4R1R5P3</accession>
<dbReference type="EMBL" id="SLUN01000035">
    <property type="protein sequence ID" value="TCL60843.1"/>
    <property type="molecule type" value="Genomic_DNA"/>
</dbReference>
<evidence type="ECO:0000256" key="2">
    <source>
        <dbReference type="ARBA" id="ARBA00022723"/>
    </source>
</evidence>
<comment type="caution">
    <text evidence="5">The sequence shown here is derived from an EMBL/GenBank/DDBJ whole genome shotgun (WGS) entry which is preliminary data.</text>
</comment>
<gene>
    <name evidence="5" type="ORF">EDC14_10352</name>
</gene>
<dbReference type="AlphaFoldDB" id="A0A4R1R5P3"/>
<protein>
    <submittedName>
        <fullName evidence="5">L-alanine-DL-glutamate epimerase-like enolase superfamily enzyme</fullName>
    </submittedName>
</protein>
<evidence type="ECO:0000256" key="1">
    <source>
        <dbReference type="ARBA" id="ARBA00001946"/>
    </source>
</evidence>
<dbReference type="InterPro" id="IPR029065">
    <property type="entry name" value="Enolase_C-like"/>
</dbReference>
<dbReference type="InterPro" id="IPR046945">
    <property type="entry name" value="RHMD-like"/>
</dbReference>
<dbReference type="SUPFAM" id="SSF51604">
    <property type="entry name" value="Enolase C-terminal domain-like"/>
    <property type="match status" value="1"/>
</dbReference>
<evidence type="ECO:0000259" key="4">
    <source>
        <dbReference type="SMART" id="SM00922"/>
    </source>
</evidence>
<dbReference type="GO" id="GO:0000287">
    <property type="term" value="F:magnesium ion binding"/>
    <property type="evidence" value="ECO:0007669"/>
    <property type="project" value="TreeGrafter"/>
</dbReference>
<dbReference type="InterPro" id="IPR036849">
    <property type="entry name" value="Enolase-like_C_sf"/>
</dbReference>
<dbReference type="Gene3D" id="3.30.390.10">
    <property type="entry name" value="Enolase-like, N-terminal domain"/>
    <property type="match status" value="1"/>
</dbReference>
<dbReference type="OrthoDB" id="193563at2"/>
<reference evidence="5 6" key="1">
    <citation type="submission" date="2019-03" db="EMBL/GenBank/DDBJ databases">
        <title>Genomic Encyclopedia of Type Strains, Phase IV (KMG-IV): sequencing the most valuable type-strain genomes for metagenomic binning, comparative biology and taxonomic classification.</title>
        <authorList>
            <person name="Goeker M."/>
        </authorList>
    </citation>
    <scope>NUCLEOTIDE SEQUENCE [LARGE SCALE GENOMIC DNA]</scope>
    <source>
        <strain evidence="5 6">LX-B</strain>
    </source>
</reference>
<organism evidence="5 6">
    <name type="scientific">Hydrogenispora ethanolica</name>
    <dbReference type="NCBI Taxonomy" id="1082276"/>
    <lineage>
        <taxon>Bacteria</taxon>
        <taxon>Bacillati</taxon>
        <taxon>Bacillota</taxon>
        <taxon>Hydrogenispora</taxon>
    </lineage>
</organism>
<keyword evidence="6" id="KW-1185">Reference proteome</keyword>
<feature type="domain" description="Mandelate racemase/muconate lactonizing enzyme C-terminal" evidence="4">
    <location>
        <begin position="142"/>
        <end position="238"/>
    </location>
</feature>
<dbReference type="SMART" id="SM00922">
    <property type="entry name" value="MR_MLE"/>
    <property type="match status" value="1"/>
</dbReference>
<dbReference type="Pfam" id="PF13378">
    <property type="entry name" value="MR_MLE_C"/>
    <property type="match status" value="1"/>
</dbReference>
<dbReference type="GO" id="GO:0016836">
    <property type="term" value="F:hydro-lyase activity"/>
    <property type="evidence" value="ECO:0007669"/>
    <property type="project" value="TreeGrafter"/>
</dbReference>
<keyword evidence="2" id="KW-0479">Metal-binding</keyword>
<dbReference type="Pfam" id="PF02746">
    <property type="entry name" value="MR_MLE_N"/>
    <property type="match status" value="1"/>
</dbReference>
<dbReference type="PANTHER" id="PTHR13794:SF58">
    <property type="entry name" value="MITOCHONDRIAL ENOLASE SUPERFAMILY MEMBER 1"/>
    <property type="match status" value="1"/>
</dbReference>
<evidence type="ECO:0000313" key="5">
    <source>
        <dbReference type="EMBL" id="TCL60843.1"/>
    </source>
</evidence>